<keyword evidence="4" id="KW-0675">Receptor</keyword>
<sequence>MPDDVEFDEEAHAALLSGFRVFRYRLEETVSIVQWPVSGDAGGPPVPVDPPLRGLLRGYMLSRQRRQFLHQSLVAAGVELVVTPSDYENVHFFPASYATLAPLSPRATWRPVDATATPGLFAECLEEVKGWGCRYVVLKDYVKSAKAHGSRFMQVPVDDDLPEVACDFVKARGARFNEGVVFKEYVELVRYPGRGDFTTNEWRLWFMHQNLVEITANSFQVAPREGQILGMFTEVEQVEPLPEEVLQQVKEMAKQIQSPYFTIDLAETDSGAWIILEAGDGGVSGLATSQELHELLHCGDSLGIILWAFFGHSS</sequence>
<evidence type="ECO:0000259" key="1">
    <source>
        <dbReference type="Pfam" id="PF14243"/>
    </source>
</evidence>
<evidence type="ECO:0000313" key="3">
    <source>
        <dbReference type="EMBL" id="CAL1150054.1"/>
    </source>
</evidence>
<comment type="caution">
    <text evidence="2">The sequence shown here is derived from an EMBL/GenBank/DDBJ whole genome shotgun (WGS) entry which is preliminary data.</text>
</comment>
<evidence type="ECO:0000313" key="4">
    <source>
        <dbReference type="EMBL" id="CAL4783991.1"/>
    </source>
</evidence>
<protein>
    <submittedName>
        <fullName evidence="4">P2X receptor E</fullName>
    </submittedName>
</protein>
<dbReference type="InterPro" id="IPR025643">
    <property type="entry name" value="R2K_3"/>
</dbReference>
<gene>
    <name evidence="2" type="ORF">C1SCF055_LOCUS23136</name>
</gene>
<name>A0A9P1G0Q3_9DINO</name>
<feature type="domain" description="ATP-grasp" evidence="1">
    <location>
        <begin position="136"/>
        <end position="291"/>
    </location>
</feature>
<reference evidence="3" key="2">
    <citation type="submission" date="2024-04" db="EMBL/GenBank/DDBJ databases">
        <authorList>
            <person name="Chen Y."/>
            <person name="Shah S."/>
            <person name="Dougan E. K."/>
            <person name="Thang M."/>
            <person name="Chan C."/>
        </authorList>
    </citation>
    <scope>NUCLEOTIDE SEQUENCE [LARGE SCALE GENOMIC DNA]</scope>
</reference>
<proteinExistence type="predicted"/>
<dbReference type="OrthoDB" id="432837at2759"/>
<dbReference type="Proteomes" id="UP001152797">
    <property type="component" value="Unassembled WGS sequence"/>
</dbReference>
<dbReference type="Pfam" id="PF14243">
    <property type="entry name" value="R2K_3"/>
    <property type="match status" value="1"/>
</dbReference>
<dbReference type="EMBL" id="CAMXCT020002226">
    <property type="protein sequence ID" value="CAL1150054.1"/>
    <property type="molecule type" value="Genomic_DNA"/>
</dbReference>
<organism evidence="2">
    <name type="scientific">Cladocopium goreaui</name>
    <dbReference type="NCBI Taxonomy" id="2562237"/>
    <lineage>
        <taxon>Eukaryota</taxon>
        <taxon>Sar</taxon>
        <taxon>Alveolata</taxon>
        <taxon>Dinophyceae</taxon>
        <taxon>Suessiales</taxon>
        <taxon>Symbiodiniaceae</taxon>
        <taxon>Cladocopium</taxon>
    </lineage>
</organism>
<dbReference type="EMBL" id="CAMXCT030002226">
    <property type="protein sequence ID" value="CAL4783991.1"/>
    <property type="molecule type" value="Genomic_DNA"/>
</dbReference>
<evidence type="ECO:0000313" key="2">
    <source>
        <dbReference type="EMBL" id="CAI3996679.1"/>
    </source>
</evidence>
<evidence type="ECO:0000313" key="5">
    <source>
        <dbReference type="Proteomes" id="UP001152797"/>
    </source>
</evidence>
<dbReference type="EMBL" id="CAMXCT010002226">
    <property type="protein sequence ID" value="CAI3996679.1"/>
    <property type="molecule type" value="Genomic_DNA"/>
</dbReference>
<reference evidence="2" key="1">
    <citation type="submission" date="2022-10" db="EMBL/GenBank/DDBJ databases">
        <authorList>
            <person name="Chen Y."/>
            <person name="Dougan E. K."/>
            <person name="Chan C."/>
            <person name="Rhodes N."/>
            <person name="Thang M."/>
        </authorList>
    </citation>
    <scope>NUCLEOTIDE SEQUENCE</scope>
</reference>
<dbReference type="AlphaFoldDB" id="A0A9P1G0Q3"/>
<keyword evidence="5" id="KW-1185">Reference proteome</keyword>
<accession>A0A9P1G0Q3</accession>